<dbReference type="WBParaSite" id="ALUE_0001767601-mRNA-1">
    <property type="protein sequence ID" value="ALUE_0001767601-mRNA-1"/>
    <property type="gene ID" value="ALUE_0001767601"/>
</dbReference>
<dbReference type="Proteomes" id="UP000036681">
    <property type="component" value="Unplaced"/>
</dbReference>
<protein>
    <submittedName>
        <fullName evidence="3">Apple domain-containing protein</fullName>
    </submittedName>
</protein>
<dbReference type="InterPro" id="IPR003609">
    <property type="entry name" value="Pan_app"/>
</dbReference>
<dbReference type="InterPro" id="IPR052774">
    <property type="entry name" value="Celegans_DevNeuronal_Protein"/>
</dbReference>
<sequence length="183" mass="20346">MDDALMPTTFVGFDNRMIIFALAYLLFINISRACGFVCVEPNVTTYLRTEGYTLQQQSANNISVVTLHECALLCTESAECGSFQYDSSKLQCALSNTAGMPPDAASFLAKAHDSVLFQKICIETSSLCPSPYAFERYPRHLLVGSALEVRISSYIFLEKQQTLRTTLHMICCRSQLARSIAED</sequence>
<proteinExistence type="predicted"/>
<dbReference type="PANTHER" id="PTHR47327:SF18">
    <property type="entry name" value="PAN DOMAIN PROTEIN"/>
    <property type="match status" value="1"/>
</dbReference>
<reference evidence="3" key="1">
    <citation type="submission" date="2017-02" db="UniProtKB">
        <authorList>
            <consortium name="WormBaseParasite"/>
        </authorList>
    </citation>
    <scope>IDENTIFICATION</scope>
</reference>
<evidence type="ECO:0000313" key="3">
    <source>
        <dbReference type="WBParaSite" id="ALUE_0001767601-mRNA-1"/>
    </source>
</evidence>
<feature type="domain" description="Apple" evidence="1">
    <location>
        <begin position="38"/>
        <end position="121"/>
    </location>
</feature>
<dbReference type="PANTHER" id="PTHR47327">
    <property type="entry name" value="FI18240P1-RELATED"/>
    <property type="match status" value="1"/>
</dbReference>
<dbReference type="Pfam" id="PF00024">
    <property type="entry name" value="PAN_1"/>
    <property type="match status" value="1"/>
</dbReference>
<dbReference type="PROSITE" id="PS50948">
    <property type="entry name" value="PAN"/>
    <property type="match status" value="1"/>
</dbReference>
<name>A0A0M3IH35_ASCLU</name>
<dbReference type="SMART" id="SM00473">
    <property type="entry name" value="PAN_AP"/>
    <property type="match status" value="1"/>
</dbReference>
<dbReference type="Gene3D" id="3.50.4.10">
    <property type="entry name" value="Hepatocyte Growth Factor"/>
    <property type="match status" value="1"/>
</dbReference>
<keyword evidence="2" id="KW-1185">Reference proteome</keyword>
<accession>A0A0M3IH35</accession>
<dbReference type="AlphaFoldDB" id="A0A0M3IH35"/>
<evidence type="ECO:0000313" key="2">
    <source>
        <dbReference type="Proteomes" id="UP000036681"/>
    </source>
</evidence>
<dbReference type="GO" id="GO:0009653">
    <property type="term" value="P:anatomical structure morphogenesis"/>
    <property type="evidence" value="ECO:0007669"/>
    <property type="project" value="TreeGrafter"/>
</dbReference>
<dbReference type="SUPFAM" id="SSF57414">
    <property type="entry name" value="Hairpin loop containing domain-like"/>
    <property type="match status" value="1"/>
</dbReference>
<organism evidence="2 3">
    <name type="scientific">Ascaris lumbricoides</name>
    <name type="common">Giant roundworm</name>
    <dbReference type="NCBI Taxonomy" id="6252"/>
    <lineage>
        <taxon>Eukaryota</taxon>
        <taxon>Metazoa</taxon>
        <taxon>Ecdysozoa</taxon>
        <taxon>Nematoda</taxon>
        <taxon>Chromadorea</taxon>
        <taxon>Rhabditida</taxon>
        <taxon>Spirurina</taxon>
        <taxon>Ascaridomorpha</taxon>
        <taxon>Ascaridoidea</taxon>
        <taxon>Ascarididae</taxon>
        <taxon>Ascaris</taxon>
    </lineage>
</organism>
<evidence type="ECO:0000259" key="1">
    <source>
        <dbReference type="PROSITE" id="PS50948"/>
    </source>
</evidence>